<accession>A0A2W2ALC6</accession>
<comment type="caution">
    <text evidence="3">The sequence shown here is derived from an EMBL/GenBank/DDBJ whole genome shotgun (WGS) entry which is preliminary data.</text>
</comment>
<evidence type="ECO:0000256" key="1">
    <source>
        <dbReference type="SAM" id="MobiDB-lite"/>
    </source>
</evidence>
<evidence type="ECO:0000313" key="3">
    <source>
        <dbReference type="EMBL" id="PZF74382.1"/>
    </source>
</evidence>
<feature type="chain" id="PRO_5016029277" description="Lipocalin-like domain-containing protein" evidence="2">
    <location>
        <begin position="24"/>
        <end position="156"/>
    </location>
</feature>
<dbReference type="AlphaFoldDB" id="A0A2W2ALC6"/>
<feature type="region of interest" description="Disordered" evidence="1">
    <location>
        <begin position="33"/>
        <end position="56"/>
    </location>
</feature>
<keyword evidence="4" id="KW-1185">Reference proteome</keyword>
<gene>
    <name evidence="3" type="ORF">DN068_02040</name>
</gene>
<proteinExistence type="predicted"/>
<dbReference type="Proteomes" id="UP000248745">
    <property type="component" value="Unassembled WGS sequence"/>
</dbReference>
<name>A0A2W2ALC6_9BACT</name>
<keyword evidence="2" id="KW-0732">Signal</keyword>
<dbReference type="RefSeq" id="WP_110997220.1">
    <property type="nucleotide sequence ID" value="NZ_QKTW01000003.1"/>
</dbReference>
<dbReference type="EMBL" id="QKTW01000003">
    <property type="protein sequence ID" value="PZF74382.1"/>
    <property type="molecule type" value="Genomic_DNA"/>
</dbReference>
<dbReference type="PROSITE" id="PS51257">
    <property type="entry name" value="PROKAR_LIPOPROTEIN"/>
    <property type="match status" value="1"/>
</dbReference>
<protein>
    <recommendedName>
        <fullName evidence="5">Lipocalin-like domain-containing protein</fullName>
    </recommendedName>
</protein>
<sequence>MKKLTYFGLFLLPVFGSCNKDKAANATANTTASTLTTGSSTGATNGSTSGSTTQTGGWKITQFTQGGVDQTSQFSGYTFVFKTTGLVVVTNGTTTVNGAWRTETDDRQAKMDIDFDHTNLFEALDDDWTINQNNATTIQLQDVENGVTDFLTFTKI</sequence>
<evidence type="ECO:0000313" key="4">
    <source>
        <dbReference type="Proteomes" id="UP000248745"/>
    </source>
</evidence>
<feature type="signal peptide" evidence="2">
    <location>
        <begin position="1"/>
        <end position="23"/>
    </location>
</feature>
<evidence type="ECO:0000256" key="2">
    <source>
        <dbReference type="SAM" id="SignalP"/>
    </source>
</evidence>
<reference evidence="3 4" key="1">
    <citation type="submission" date="2018-06" db="EMBL/GenBank/DDBJ databases">
        <title>Mucibacter soli gen. nov., sp. nov., a new member of the family Chitinophagaceae producing mucin.</title>
        <authorList>
            <person name="Kim M.-K."/>
            <person name="Park S."/>
            <person name="Kim T.-S."/>
            <person name="Joung Y."/>
            <person name="Han J.-H."/>
            <person name="Kim S.B."/>
        </authorList>
    </citation>
    <scope>NUCLEOTIDE SEQUENCE [LARGE SCALE GENOMIC DNA]</scope>
    <source>
        <strain evidence="3 4">R1-15</strain>
    </source>
</reference>
<organism evidence="3 4">
    <name type="scientific">Taibaiella soli</name>
    <dbReference type="NCBI Taxonomy" id="1649169"/>
    <lineage>
        <taxon>Bacteria</taxon>
        <taxon>Pseudomonadati</taxon>
        <taxon>Bacteroidota</taxon>
        <taxon>Chitinophagia</taxon>
        <taxon>Chitinophagales</taxon>
        <taxon>Chitinophagaceae</taxon>
        <taxon>Taibaiella</taxon>
    </lineage>
</organism>
<evidence type="ECO:0008006" key="5">
    <source>
        <dbReference type="Google" id="ProtNLM"/>
    </source>
</evidence>